<accession>A0A7N4PP12</accession>
<dbReference type="PANTHER" id="PTHR37878">
    <property type="entry name" value="HYPOTHETICAL PROTEIN LOC689039"/>
    <property type="match status" value="1"/>
</dbReference>
<sequence>ADIQLVEIPEPVSEVLFHRLQLAGDYLTLLTAEAILRTCYHCNGTGRSCPGLKIPLWKKNPEEFLDNEVEEGDNEEEENSDEKESDEAENASEKEGDYWESGQELQDGDGKDKGSVSYCPLRQESSASEVSSLRRSESGFWTWLSPLTLLSNLAFPVDRKRIQPGQMCLLEKQRTNDGPCSRCEILFCRKCETLHCDPNYVEHCILDHWEGGASDREEFEAEPKSPSQETVLFMNPPFVVEDVQ</sequence>
<dbReference type="FunCoup" id="A0A7N4PP12">
    <property type="interactions" value="2"/>
</dbReference>
<dbReference type="Ensembl" id="ENSSHAT00000025776.1">
    <property type="protein sequence ID" value="ENSSHAP00000039939.1"/>
    <property type="gene ID" value="ENSSHAG00000023276.1"/>
</dbReference>
<evidence type="ECO:0000256" key="1">
    <source>
        <dbReference type="SAM" id="MobiDB-lite"/>
    </source>
</evidence>
<dbReference type="Proteomes" id="UP000007648">
    <property type="component" value="Unassembled WGS sequence"/>
</dbReference>
<proteinExistence type="predicted"/>
<dbReference type="InParanoid" id="A0A7N4PP12"/>
<evidence type="ECO:0000313" key="4">
    <source>
        <dbReference type="Proteomes" id="UP000007648"/>
    </source>
</evidence>
<organism evidence="3 4">
    <name type="scientific">Sarcophilus harrisii</name>
    <name type="common">Tasmanian devil</name>
    <name type="synonym">Sarcophilus laniarius</name>
    <dbReference type="NCBI Taxonomy" id="9305"/>
    <lineage>
        <taxon>Eukaryota</taxon>
        <taxon>Metazoa</taxon>
        <taxon>Chordata</taxon>
        <taxon>Craniata</taxon>
        <taxon>Vertebrata</taxon>
        <taxon>Euteleostomi</taxon>
        <taxon>Mammalia</taxon>
        <taxon>Metatheria</taxon>
        <taxon>Dasyuromorphia</taxon>
        <taxon>Dasyuridae</taxon>
        <taxon>Sarcophilus</taxon>
    </lineage>
</organism>
<feature type="compositionally biased region" description="Acidic residues" evidence="1">
    <location>
        <begin position="68"/>
        <end position="90"/>
    </location>
</feature>
<reference evidence="3" key="2">
    <citation type="submission" date="2025-08" db="UniProtKB">
        <authorList>
            <consortium name="Ensembl"/>
        </authorList>
    </citation>
    <scope>IDENTIFICATION</scope>
</reference>
<reference evidence="3" key="3">
    <citation type="submission" date="2025-09" db="UniProtKB">
        <authorList>
            <consortium name="Ensembl"/>
        </authorList>
    </citation>
    <scope>IDENTIFICATION</scope>
</reference>
<name>A0A7N4PP12_SARHA</name>
<dbReference type="GeneTree" id="ENSGT00390000007830"/>
<dbReference type="Pfam" id="PF15470">
    <property type="entry name" value="DUF4637"/>
    <property type="match status" value="1"/>
</dbReference>
<protein>
    <recommendedName>
        <fullName evidence="2">DUF4637 domain-containing protein</fullName>
    </recommendedName>
</protein>
<feature type="region of interest" description="Disordered" evidence="1">
    <location>
        <begin position="68"/>
        <end position="116"/>
    </location>
</feature>
<evidence type="ECO:0000259" key="2">
    <source>
        <dbReference type="Pfam" id="PF15470"/>
    </source>
</evidence>
<dbReference type="AlphaFoldDB" id="A0A7N4PP12"/>
<reference evidence="3 4" key="1">
    <citation type="journal article" date="2011" name="Proc. Natl. Acad. Sci. U.S.A.">
        <title>Genetic diversity and population structure of the endangered marsupial Sarcophilus harrisii (Tasmanian devil).</title>
        <authorList>
            <person name="Miller W."/>
            <person name="Hayes V.M."/>
            <person name="Ratan A."/>
            <person name="Petersen D.C."/>
            <person name="Wittekindt N.E."/>
            <person name="Miller J."/>
            <person name="Walenz B."/>
            <person name="Knight J."/>
            <person name="Qi J."/>
            <person name="Zhao F."/>
            <person name="Wang Q."/>
            <person name="Bedoya-Reina O.C."/>
            <person name="Katiyar N."/>
            <person name="Tomsho L.P."/>
            <person name="Kasson L.M."/>
            <person name="Hardie R.A."/>
            <person name="Woodbridge P."/>
            <person name="Tindall E.A."/>
            <person name="Bertelsen M.F."/>
            <person name="Dixon D."/>
            <person name="Pyecroft S."/>
            <person name="Helgen K.M."/>
            <person name="Lesk A.M."/>
            <person name="Pringle T.H."/>
            <person name="Patterson N."/>
            <person name="Zhang Y."/>
            <person name="Kreiss A."/>
            <person name="Woods G.M."/>
            <person name="Jones M.E."/>
            <person name="Schuster S.C."/>
        </authorList>
    </citation>
    <scope>NUCLEOTIDE SEQUENCE [LARGE SCALE GENOMIC DNA]</scope>
</reference>
<gene>
    <name evidence="3" type="primary">C4H17orf50</name>
</gene>
<dbReference type="InterPro" id="IPR029174">
    <property type="entry name" value="DUF4637"/>
</dbReference>
<feature type="domain" description="DUF4637" evidence="2">
    <location>
        <begin position="168"/>
        <end position="208"/>
    </location>
</feature>
<dbReference type="PANTHER" id="PTHR37878:SF1">
    <property type="entry name" value="DUF4637 DOMAIN-CONTAINING PROTEIN"/>
    <property type="match status" value="1"/>
</dbReference>
<keyword evidence="4" id="KW-1185">Reference proteome</keyword>
<evidence type="ECO:0000313" key="3">
    <source>
        <dbReference type="Ensembl" id="ENSSHAP00000039939.1"/>
    </source>
</evidence>